<dbReference type="RefSeq" id="WP_157915194.1">
    <property type="nucleotide sequence ID" value="NZ_MTZV01000006.1"/>
</dbReference>
<dbReference type="OrthoDB" id="1669037at2"/>
<feature type="domain" description="Flagella basal body P-ring formation protein FlgA SAF" evidence="2">
    <location>
        <begin position="204"/>
        <end position="333"/>
    </location>
</feature>
<gene>
    <name evidence="3" type="ORF">BWP39_29025</name>
</gene>
<sequence>MKHGVASVVATTWVVLASAAPLPDAVAIDLQPQVEVHDVQVTLGDVARIRARDPQLQAELIGLPLGRAPLAGERVRLRRDVLQRWIVARTDIDPQQIDWSDTAYSEIRLATQMLSGDRIVHCASDDLSAWLSRSDAQVRVDVVAVPADVPVPPGVLTLKARQRSPRASDAALLAKRMSVWVDVLVNGALVRTVPVDFDVNARAPAYVATRELTTGSTLAPDSLAVREVELSGRAALPLRPTDDAGTGGDTLNKLRLRRPLVAGDALSRSDVERVPVVTRGEWAMLNDSQGSLQLESRVEVLEDGLTGQTIRVRLPNASSSIAARVVGPGKLEMPL</sequence>
<evidence type="ECO:0000259" key="2">
    <source>
        <dbReference type="Pfam" id="PF13144"/>
    </source>
</evidence>
<evidence type="ECO:0000256" key="1">
    <source>
        <dbReference type="SAM" id="SignalP"/>
    </source>
</evidence>
<protein>
    <submittedName>
        <fullName evidence="3">Flagella basal body P-ring formation protein FlgA</fullName>
    </submittedName>
</protein>
<keyword evidence="3" id="KW-0969">Cilium</keyword>
<dbReference type="AlphaFoldDB" id="A0A2A4ETU3"/>
<dbReference type="NCBIfam" id="TIGR03170">
    <property type="entry name" value="flgA_cterm"/>
    <property type="match status" value="1"/>
</dbReference>
<dbReference type="InterPro" id="IPR039246">
    <property type="entry name" value="Flagellar_FlgA"/>
</dbReference>
<dbReference type="PANTHER" id="PTHR36307:SF1">
    <property type="entry name" value="FLAGELLA BASAL BODY P-RING FORMATION PROTEIN FLGA"/>
    <property type="match status" value="1"/>
</dbReference>
<feature type="chain" id="PRO_5012539763" evidence="1">
    <location>
        <begin position="20"/>
        <end position="335"/>
    </location>
</feature>
<dbReference type="CDD" id="cd11614">
    <property type="entry name" value="SAF_CpaB_FlgA_like"/>
    <property type="match status" value="1"/>
</dbReference>
<dbReference type="Proteomes" id="UP000218022">
    <property type="component" value="Unassembled WGS sequence"/>
</dbReference>
<accession>A0A2A4ETU3</accession>
<reference evidence="3 4" key="1">
    <citation type="submission" date="2017-01" db="EMBL/GenBank/DDBJ databases">
        <title>Whole-Genome Shotgun Sequencing of Two beta-Proteobacterial Species in Search of the Bulgecin Biosynthetic Cluster.</title>
        <authorList>
            <person name="Horsman M.E."/>
            <person name="Marous D.R."/>
            <person name="Li R."/>
            <person name="Oliver R.A."/>
            <person name="Byun B."/>
            <person name="Emrich S.J."/>
            <person name="Boggess B."/>
            <person name="Townsend C.A."/>
            <person name="Mobashery S."/>
        </authorList>
    </citation>
    <scope>NUCLEOTIDE SEQUENCE [LARGE SCALE GENOMIC DNA]</scope>
    <source>
        <strain evidence="3 4">ATCC 31363</strain>
    </source>
</reference>
<dbReference type="PANTHER" id="PTHR36307">
    <property type="entry name" value="FLAGELLA BASAL BODY P-RING FORMATION PROTEIN FLGA"/>
    <property type="match status" value="1"/>
</dbReference>
<proteinExistence type="predicted"/>
<evidence type="ECO:0000313" key="3">
    <source>
        <dbReference type="EMBL" id="PCE23724.1"/>
    </source>
</evidence>
<comment type="caution">
    <text evidence="3">The sequence shown here is derived from an EMBL/GenBank/DDBJ whole genome shotgun (WGS) entry which is preliminary data.</text>
</comment>
<organism evidence="3 4">
    <name type="scientific">Paraburkholderia acidicola</name>
    <dbReference type="NCBI Taxonomy" id="1912599"/>
    <lineage>
        <taxon>Bacteria</taxon>
        <taxon>Pseudomonadati</taxon>
        <taxon>Pseudomonadota</taxon>
        <taxon>Betaproteobacteria</taxon>
        <taxon>Burkholderiales</taxon>
        <taxon>Burkholderiaceae</taxon>
        <taxon>Paraburkholderia</taxon>
    </lineage>
</organism>
<name>A0A2A4ETU3_9BURK</name>
<keyword evidence="1" id="KW-0732">Signal</keyword>
<feature type="signal peptide" evidence="1">
    <location>
        <begin position="1"/>
        <end position="19"/>
    </location>
</feature>
<dbReference type="GO" id="GO:0044780">
    <property type="term" value="P:bacterial-type flagellum assembly"/>
    <property type="evidence" value="ECO:0007669"/>
    <property type="project" value="InterPro"/>
</dbReference>
<evidence type="ECO:0000313" key="4">
    <source>
        <dbReference type="Proteomes" id="UP000218022"/>
    </source>
</evidence>
<dbReference type="EMBL" id="MTZV01000006">
    <property type="protein sequence ID" value="PCE23724.1"/>
    <property type="molecule type" value="Genomic_DNA"/>
</dbReference>
<keyword evidence="3" id="KW-0282">Flagellum</keyword>
<keyword evidence="3" id="KW-0966">Cell projection</keyword>
<dbReference type="InterPro" id="IPR017585">
    <property type="entry name" value="SAF_FlgA"/>
</dbReference>
<dbReference type="Gene3D" id="2.30.30.760">
    <property type="match status" value="1"/>
</dbReference>
<dbReference type="Pfam" id="PF13144">
    <property type="entry name" value="ChapFlgA"/>
    <property type="match status" value="1"/>
</dbReference>